<protein>
    <recommendedName>
        <fullName evidence="4">C-type lectin domain-containing protein</fullName>
    </recommendedName>
</protein>
<evidence type="ECO:0000259" key="4">
    <source>
        <dbReference type="PROSITE" id="PS50041"/>
    </source>
</evidence>
<feature type="signal peptide" evidence="3">
    <location>
        <begin position="1"/>
        <end position="22"/>
    </location>
</feature>
<evidence type="ECO:0000313" key="5">
    <source>
        <dbReference type="EMBL" id="JAS03296.1"/>
    </source>
</evidence>
<keyword evidence="2" id="KW-0175">Coiled coil</keyword>
<dbReference type="SMART" id="SM00034">
    <property type="entry name" value="CLECT"/>
    <property type="match status" value="1"/>
</dbReference>
<dbReference type="Pfam" id="PF00059">
    <property type="entry name" value="Lectin_C"/>
    <property type="match status" value="1"/>
</dbReference>
<dbReference type="Gene3D" id="3.10.100.10">
    <property type="entry name" value="Mannose-Binding Protein A, subunit A"/>
    <property type="match status" value="1"/>
</dbReference>
<dbReference type="EMBL" id="GELH01000976">
    <property type="protein sequence ID" value="JAS03296.1"/>
    <property type="molecule type" value="Transcribed_RNA"/>
</dbReference>
<name>A0A194AND4_PINFU</name>
<evidence type="ECO:0000256" key="1">
    <source>
        <dbReference type="ARBA" id="ARBA00023157"/>
    </source>
</evidence>
<dbReference type="EMBL" id="GELH01000975">
    <property type="protein sequence ID" value="JAS03297.1"/>
    <property type="molecule type" value="Transcribed_RNA"/>
</dbReference>
<feature type="chain" id="PRO_5013481186" description="C-type lectin domain-containing protein" evidence="3">
    <location>
        <begin position="23"/>
        <end position="219"/>
    </location>
</feature>
<feature type="domain" description="C-type lectin" evidence="4">
    <location>
        <begin position="97"/>
        <end position="216"/>
    </location>
</feature>
<organism evidence="5">
    <name type="scientific">Pinctada fucata</name>
    <name type="common">Akoya pearl oyster</name>
    <name type="synonym">Pinctada imbricata fucata</name>
    <dbReference type="NCBI Taxonomy" id="50426"/>
    <lineage>
        <taxon>Eukaryota</taxon>
        <taxon>Metazoa</taxon>
        <taxon>Spiralia</taxon>
        <taxon>Lophotrochozoa</taxon>
        <taxon>Mollusca</taxon>
        <taxon>Bivalvia</taxon>
        <taxon>Autobranchia</taxon>
        <taxon>Pteriomorphia</taxon>
        <taxon>Pterioida</taxon>
        <taxon>Pterioidea</taxon>
        <taxon>Pteriidae</taxon>
        <taxon>Pinctada</taxon>
    </lineage>
</organism>
<sequence>MMDQSIKLFLAILLISLPLIRCQTIFMTQGNNSLCVDSGTAELAEIESYLKDTVAKKILQLEKKVQELSDKASVQRANSTTKASNSTKTCKDPWSHFGGKCYLYSSGIRLTWWDGLAFCRSLGANMVVPVSQNENNYIKQIARDSGEPVVWIGISDAHTEGQWLTYPDMNLVNSQFTDWGPGEPSGGAENCGNLLTVHGYRWNDSPCNTQYTFICEKLM</sequence>
<dbReference type="InterPro" id="IPR050111">
    <property type="entry name" value="C-type_lectin/snaclec_domain"/>
</dbReference>
<dbReference type="InterPro" id="IPR016187">
    <property type="entry name" value="CTDL_fold"/>
</dbReference>
<dbReference type="PANTHER" id="PTHR22803">
    <property type="entry name" value="MANNOSE, PHOSPHOLIPASE, LECTIN RECEPTOR RELATED"/>
    <property type="match status" value="1"/>
</dbReference>
<proteinExistence type="predicted"/>
<feature type="coiled-coil region" evidence="2">
    <location>
        <begin position="51"/>
        <end position="78"/>
    </location>
</feature>
<evidence type="ECO:0000256" key="2">
    <source>
        <dbReference type="SAM" id="Coils"/>
    </source>
</evidence>
<evidence type="ECO:0000256" key="3">
    <source>
        <dbReference type="SAM" id="SignalP"/>
    </source>
</evidence>
<accession>A0A194AND4</accession>
<dbReference type="InterPro" id="IPR018378">
    <property type="entry name" value="C-type_lectin_CS"/>
</dbReference>
<keyword evidence="3" id="KW-0732">Signal</keyword>
<dbReference type="PROSITE" id="PS50041">
    <property type="entry name" value="C_TYPE_LECTIN_2"/>
    <property type="match status" value="1"/>
</dbReference>
<dbReference type="AlphaFoldDB" id="A0A194AND4"/>
<keyword evidence="1" id="KW-1015">Disulfide bond</keyword>
<dbReference type="CDD" id="cd00037">
    <property type="entry name" value="CLECT"/>
    <property type="match status" value="1"/>
</dbReference>
<reference evidence="5" key="1">
    <citation type="submission" date="2016-03" db="EMBL/GenBank/DDBJ databases">
        <authorList>
            <person name="Ploux O."/>
        </authorList>
    </citation>
    <scope>NUCLEOTIDE SEQUENCE</scope>
    <source>
        <tissue evidence="5">Mantle</tissue>
    </source>
</reference>
<dbReference type="InterPro" id="IPR016186">
    <property type="entry name" value="C-type_lectin-like/link_sf"/>
</dbReference>
<dbReference type="PROSITE" id="PS00615">
    <property type="entry name" value="C_TYPE_LECTIN_1"/>
    <property type="match status" value="1"/>
</dbReference>
<dbReference type="InterPro" id="IPR001304">
    <property type="entry name" value="C-type_lectin-like"/>
</dbReference>
<dbReference type="SUPFAM" id="SSF56436">
    <property type="entry name" value="C-type lectin-like"/>
    <property type="match status" value="1"/>
</dbReference>